<dbReference type="GO" id="GO:0016301">
    <property type="term" value="F:kinase activity"/>
    <property type="evidence" value="ECO:0007669"/>
    <property type="project" value="UniProtKB-KW"/>
</dbReference>
<accession>A0ABT2US45</accession>
<dbReference type="Gene3D" id="6.10.340.10">
    <property type="match status" value="1"/>
</dbReference>
<dbReference type="InterPro" id="IPR003660">
    <property type="entry name" value="HAMP_dom"/>
</dbReference>
<evidence type="ECO:0000256" key="11">
    <source>
        <dbReference type="ARBA" id="ARBA00023136"/>
    </source>
</evidence>
<sequence length="596" mass="67859">MKQLMYKQSFRKRIWVSFVCLIVLSIMATGTATYYIAASAMQKNAFENSQTTISKSSQAVDEKLKNILVVVLALMFNDSFKNTVKDANLAQQGNYYFDLNALQNVFDQMKMNEPIIDSVLFSTPIGDFYPTNQHRTTTPFTDTSLYKRLQEKEGVLFVESHEDPLFMENERVISMVIRALPYIDVTASNMYIVINIKDSVIMDYLTKDIKRSFTHYELITNEGKPIVGSQLELPWQTDPLFLNQLNASKSGYFDYTANDKDYLVTYAKLSVMTDWMVVGVQSKDDLLSNIDAIKWVVLLIIAGCAVIALVLSNVLTGFLLKPLRMLQAVIKQVGQNNLTVRFQSPYQDEVSHVGYQFNRMLDEIGGLIHEVEEVGNERRKAEVKALQAQIDPHFLYNTLNTMFWKAELNKNDDVKEMILSLSSLFKLGLNNGMEITTLEKELNHVTEYLRLQTKCYPGTFDYSVECEDDGLLRLPILKLLLQPLVENSILHGFKNIQRGGTITIRVTQQDDKLLIVVTDNGAGMDAELVYRGVTDPTQTRTSYALRNVYHRLLLYYHNEAQLQLTSVPNQATMVTLTIPLEIIESIPTGLKGAWIR</sequence>
<keyword evidence="15" id="KW-1185">Reference proteome</keyword>
<evidence type="ECO:0000313" key="14">
    <source>
        <dbReference type="EMBL" id="MCU6797488.1"/>
    </source>
</evidence>
<dbReference type="InterPro" id="IPR003594">
    <property type="entry name" value="HATPase_dom"/>
</dbReference>
<dbReference type="PROSITE" id="PS50885">
    <property type="entry name" value="HAMP"/>
    <property type="match status" value="1"/>
</dbReference>
<keyword evidence="7 14" id="KW-0418">Kinase</keyword>
<keyword evidence="11 12" id="KW-0472">Membrane</keyword>
<dbReference type="RefSeq" id="WP_262688268.1">
    <property type="nucleotide sequence ID" value="NZ_JAOQIO010000121.1"/>
</dbReference>
<evidence type="ECO:0000256" key="7">
    <source>
        <dbReference type="ARBA" id="ARBA00022777"/>
    </source>
</evidence>
<keyword evidence="10" id="KW-0902">Two-component regulatory system</keyword>
<keyword evidence="3" id="KW-0597">Phosphoprotein</keyword>
<comment type="caution">
    <text evidence="14">The sequence shown here is derived from an EMBL/GenBank/DDBJ whole genome shotgun (WGS) entry which is preliminary data.</text>
</comment>
<evidence type="ECO:0000256" key="8">
    <source>
        <dbReference type="ARBA" id="ARBA00022840"/>
    </source>
</evidence>
<dbReference type="Pfam" id="PF06580">
    <property type="entry name" value="His_kinase"/>
    <property type="match status" value="1"/>
</dbReference>
<organism evidence="14 15">
    <name type="scientific">Paenibacillus baimaensis</name>
    <dbReference type="NCBI Taxonomy" id="2982185"/>
    <lineage>
        <taxon>Bacteria</taxon>
        <taxon>Bacillati</taxon>
        <taxon>Bacillota</taxon>
        <taxon>Bacilli</taxon>
        <taxon>Bacillales</taxon>
        <taxon>Paenibacillaceae</taxon>
        <taxon>Paenibacillus</taxon>
    </lineage>
</organism>
<evidence type="ECO:0000256" key="5">
    <source>
        <dbReference type="ARBA" id="ARBA00022692"/>
    </source>
</evidence>
<dbReference type="InterPro" id="IPR036890">
    <property type="entry name" value="HATPase_C_sf"/>
</dbReference>
<reference evidence="14 15" key="1">
    <citation type="submission" date="2022-09" db="EMBL/GenBank/DDBJ databases">
        <authorList>
            <person name="Han X.L."/>
            <person name="Wang Q."/>
            <person name="Lu T."/>
        </authorList>
    </citation>
    <scope>NUCLEOTIDE SEQUENCE [LARGE SCALE GENOMIC DNA]</scope>
    <source>
        <strain evidence="14 15">WQ 127069</strain>
    </source>
</reference>
<keyword evidence="5 12" id="KW-0812">Transmembrane</keyword>
<evidence type="ECO:0000256" key="3">
    <source>
        <dbReference type="ARBA" id="ARBA00022553"/>
    </source>
</evidence>
<dbReference type="PANTHER" id="PTHR34220:SF11">
    <property type="entry name" value="SENSOR PROTEIN KINASE HPTS"/>
    <property type="match status" value="1"/>
</dbReference>
<evidence type="ECO:0000259" key="13">
    <source>
        <dbReference type="PROSITE" id="PS50885"/>
    </source>
</evidence>
<dbReference type="Pfam" id="PF00672">
    <property type="entry name" value="HAMP"/>
    <property type="match status" value="1"/>
</dbReference>
<evidence type="ECO:0000256" key="2">
    <source>
        <dbReference type="ARBA" id="ARBA00022475"/>
    </source>
</evidence>
<dbReference type="SUPFAM" id="SSF55874">
    <property type="entry name" value="ATPase domain of HSP90 chaperone/DNA topoisomerase II/histidine kinase"/>
    <property type="match status" value="1"/>
</dbReference>
<keyword evidence="8" id="KW-0067">ATP-binding</keyword>
<dbReference type="PANTHER" id="PTHR34220">
    <property type="entry name" value="SENSOR HISTIDINE KINASE YPDA"/>
    <property type="match status" value="1"/>
</dbReference>
<evidence type="ECO:0000256" key="6">
    <source>
        <dbReference type="ARBA" id="ARBA00022741"/>
    </source>
</evidence>
<dbReference type="Pfam" id="PF02518">
    <property type="entry name" value="HATPase_c"/>
    <property type="match status" value="1"/>
</dbReference>
<comment type="subcellular location">
    <subcellularLocation>
        <location evidence="1">Cell membrane</location>
        <topology evidence="1">Multi-pass membrane protein</topology>
    </subcellularLocation>
</comment>
<dbReference type="EMBL" id="JAOQIO010000121">
    <property type="protein sequence ID" value="MCU6797488.1"/>
    <property type="molecule type" value="Genomic_DNA"/>
</dbReference>
<protein>
    <submittedName>
        <fullName evidence="14">Sensor histidine kinase</fullName>
    </submittedName>
</protein>
<gene>
    <name evidence="14" type="ORF">OB236_35725</name>
</gene>
<name>A0ABT2US45_9BACL</name>
<feature type="transmembrane region" description="Helical" evidence="12">
    <location>
        <begin position="295"/>
        <end position="320"/>
    </location>
</feature>
<evidence type="ECO:0000256" key="4">
    <source>
        <dbReference type="ARBA" id="ARBA00022679"/>
    </source>
</evidence>
<dbReference type="SMART" id="SM00387">
    <property type="entry name" value="HATPase_c"/>
    <property type="match status" value="1"/>
</dbReference>
<dbReference type="CDD" id="cd06225">
    <property type="entry name" value="HAMP"/>
    <property type="match status" value="1"/>
</dbReference>
<keyword evidence="4" id="KW-0808">Transferase</keyword>
<dbReference type="Gene3D" id="3.30.565.10">
    <property type="entry name" value="Histidine kinase-like ATPase, C-terminal domain"/>
    <property type="match status" value="1"/>
</dbReference>
<dbReference type="InterPro" id="IPR010559">
    <property type="entry name" value="Sig_transdc_His_kin_internal"/>
</dbReference>
<evidence type="ECO:0000256" key="1">
    <source>
        <dbReference type="ARBA" id="ARBA00004651"/>
    </source>
</evidence>
<keyword evidence="6" id="KW-0547">Nucleotide-binding</keyword>
<dbReference type="SMART" id="SM00304">
    <property type="entry name" value="HAMP"/>
    <property type="match status" value="1"/>
</dbReference>
<dbReference type="InterPro" id="IPR050640">
    <property type="entry name" value="Bact_2-comp_sensor_kinase"/>
</dbReference>
<evidence type="ECO:0000256" key="10">
    <source>
        <dbReference type="ARBA" id="ARBA00023012"/>
    </source>
</evidence>
<dbReference type="Proteomes" id="UP001652445">
    <property type="component" value="Unassembled WGS sequence"/>
</dbReference>
<keyword evidence="9 12" id="KW-1133">Transmembrane helix</keyword>
<evidence type="ECO:0000313" key="15">
    <source>
        <dbReference type="Proteomes" id="UP001652445"/>
    </source>
</evidence>
<feature type="domain" description="HAMP" evidence="13">
    <location>
        <begin position="317"/>
        <end position="369"/>
    </location>
</feature>
<proteinExistence type="predicted"/>
<dbReference type="SUPFAM" id="SSF158472">
    <property type="entry name" value="HAMP domain-like"/>
    <property type="match status" value="1"/>
</dbReference>
<evidence type="ECO:0000256" key="12">
    <source>
        <dbReference type="SAM" id="Phobius"/>
    </source>
</evidence>
<evidence type="ECO:0000256" key="9">
    <source>
        <dbReference type="ARBA" id="ARBA00022989"/>
    </source>
</evidence>
<keyword evidence="2" id="KW-1003">Cell membrane</keyword>